<gene>
    <name evidence="1" type="ORF">K0M31_014507</name>
</gene>
<accession>A0AA40KUK9</accession>
<sequence length="110" mass="12407">VANKPVFNVAKACWKLIFVAVQHSIRRQRQWICSMIEASDDALNTRNPKLEQYLFQDELKNPNPNLACQPATSLLRRIEKVDTLPAYVFSSVSSDTTTRTLARFTPSPGA</sequence>
<keyword evidence="2" id="KW-1185">Reference proteome</keyword>
<protein>
    <submittedName>
        <fullName evidence="1">Uncharacterized protein</fullName>
    </submittedName>
</protein>
<proteinExistence type="predicted"/>
<dbReference type="Proteomes" id="UP001177670">
    <property type="component" value="Unassembled WGS sequence"/>
</dbReference>
<name>A0AA40KUK9_9HYME</name>
<comment type="caution">
    <text evidence="1">The sequence shown here is derived from an EMBL/GenBank/DDBJ whole genome shotgun (WGS) entry which is preliminary data.</text>
</comment>
<dbReference type="AlphaFoldDB" id="A0AA40KUK9"/>
<dbReference type="EMBL" id="JAHYIQ010000004">
    <property type="protein sequence ID" value="KAK1133153.1"/>
    <property type="molecule type" value="Genomic_DNA"/>
</dbReference>
<evidence type="ECO:0000313" key="2">
    <source>
        <dbReference type="Proteomes" id="UP001177670"/>
    </source>
</evidence>
<organism evidence="1 2">
    <name type="scientific">Melipona bicolor</name>
    <dbReference type="NCBI Taxonomy" id="60889"/>
    <lineage>
        <taxon>Eukaryota</taxon>
        <taxon>Metazoa</taxon>
        <taxon>Ecdysozoa</taxon>
        <taxon>Arthropoda</taxon>
        <taxon>Hexapoda</taxon>
        <taxon>Insecta</taxon>
        <taxon>Pterygota</taxon>
        <taxon>Neoptera</taxon>
        <taxon>Endopterygota</taxon>
        <taxon>Hymenoptera</taxon>
        <taxon>Apocrita</taxon>
        <taxon>Aculeata</taxon>
        <taxon>Apoidea</taxon>
        <taxon>Anthophila</taxon>
        <taxon>Apidae</taxon>
        <taxon>Melipona</taxon>
    </lineage>
</organism>
<reference evidence="1" key="1">
    <citation type="submission" date="2021-10" db="EMBL/GenBank/DDBJ databases">
        <title>Melipona bicolor Genome sequencing and assembly.</title>
        <authorList>
            <person name="Araujo N.S."/>
            <person name="Arias M.C."/>
        </authorList>
    </citation>
    <scope>NUCLEOTIDE SEQUENCE</scope>
    <source>
        <strain evidence="1">USP_2M_L1-L4_2017</strain>
        <tissue evidence="1">Whole body</tissue>
    </source>
</reference>
<feature type="non-terminal residue" evidence="1">
    <location>
        <position position="1"/>
    </location>
</feature>
<evidence type="ECO:0000313" key="1">
    <source>
        <dbReference type="EMBL" id="KAK1133153.1"/>
    </source>
</evidence>